<dbReference type="PANTHER" id="PTHR42686">
    <property type="entry name" value="GH17980P-RELATED"/>
    <property type="match status" value="1"/>
</dbReference>
<evidence type="ECO:0000313" key="3">
    <source>
        <dbReference type="Proteomes" id="UP000246073"/>
    </source>
</evidence>
<organism evidence="2 3">
    <name type="scientific">Ochrobactrum soli</name>
    <dbReference type="NCBI Taxonomy" id="2448455"/>
    <lineage>
        <taxon>Bacteria</taxon>
        <taxon>Pseudomonadati</taxon>
        <taxon>Pseudomonadota</taxon>
        <taxon>Alphaproteobacteria</taxon>
        <taxon>Hyphomicrobiales</taxon>
        <taxon>Brucellaceae</taxon>
        <taxon>Brucella/Ochrobactrum group</taxon>
        <taxon>Ochrobactrum</taxon>
    </lineage>
</organism>
<keyword evidence="2" id="KW-0560">Oxidoreductase</keyword>
<gene>
    <name evidence="2" type="ORF">OHAE_4736</name>
</gene>
<dbReference type="RefSeq" id="WP_109366110.1">
    <property type="nucleotide sequence ID" value="NZ_OOFM01000001.1"/>
</dbReference>
<dbReference type="EMBL" id="OOFM01000001">
    <property type="protein sequence ID" value="SPL61944.1"/>
    <property type="molecule type" value="Genomic_DNA"/>
</dbReference>
<dbReference type="InterPro" id="IPR020471">
    <property type="entry name" value="AKR"/>
</dbReference>
<dbReference type="PANTHER" id="PTHR42686:SF1">
    <property type="entry name" value="GH17980P-RELATED"/>
    <property type="match status" value="1"/>
</dbReference>
<dbReference type="InterPro" id="IPR023210">
    <property type="entry name" value="NADP_OxRdtase_dom"/>
</dbReference>
<feature type="domain" description="NADP-dependent oxidoreductase" evidence="1">
    <location>
        <begin position="19"/>
        <end position="322"/>
    </location>
</feature>
<evidence type="ECO:0000259" key="1">
    <source>
        <dbReference type="Pfam" id="PF00248"/>
    </source>
</evidence>
<reference evidence="3" key="1">
    <citation type="submission" date="2017-12" db="EMBL/GenBank/DDBJ databases">
        <authorList>
            <person name="Diaz M."/>
        </authorList>
    </citation>
    <scope>NUCLEOTIDE SEQUENCE [LARGE SCALE GENOMIC DNA]</scope>
    <source>
        <strain evidence="3">FI11154</strain>
    </source>
</reference>
<sequence>MKVSDRRKLRNRDVSFTLMGLGCAQMGNLYRVTSYQESLSAFDAAWNAGIRYFDTAPFYGYTRSERRLGTMVTEHKRDEYVLSTKVGRIMVPDETVGPEEDAYVEPLPFRPNYDYSYDAIMRSFEASRQRIGVFAPDVLYIHDIGRATHGDRHQHYWDQLTKGGGFKALGELRSAGLVKAVGLGVNEWQVVSDTMQEFDIDVSMLAGRYTLLEQDSLALLDRCHRDGVGIVVAGAFNSGLLAGNRKFNYAEAPTDLLARVDAIQAACESEGVTMQAAALAFPTLHPAVVTVVSGARNGEQMKANVDWFEQEIPATFWARLKDKGVISADAPIGSN</sequence>
<protein>
    <submittedName>
        <fullName evidence="2">L-fuco-beta-pyranose dehydrogenase</fullName>
        <ecNumber evidence="2">1.1.1.122</ecNumber>
    </submittedName>
</protein>
<dbReference type="Pfam" id="PF00248">
    <property type="entry name" value="Aldo_ket_red"/>
    <property type="match status" value="1"/>
</dbReference>
<dbReference type="AlphaFoldDB" id="A0A2P9HCW5"/>
<dbReference type="GO" id="GO:0047834">
    <property type="term" value="F:D-threo-aldose 1-dehydrogenase activity"/>
    <property type="evidence" value="ECO:0007669"/>
    <property type="project" value="UniProtKB-EC"/>
</dbReference>
<dbReference type="Gene3D" id="3.20.20.100">
    <property type="entry name" value="NADP-dependent oxidoreductase domain"/>
    <property type="match status" value="1"/>
</dbReference>
<proteinExistence type="predicted"/>
<name>A0A2P9HCW5_9HYPH</name>
<dbReference type="Proteomes" id="UP000246073">
    <property type="component" value="Unassembled WGS sequence"/>
</dbReference>
<dbReference type="EC" id="1.1.1.122" evidence="2"/>
<dbReference type="InterPro" id="IPR036812">
    <property type="entry name" value="NAD(P)_OxRdtase_dom_sf"/>
</dbReference>
<dbReference type="SUPFAM" id="SSF51430">
    <property type="entry name" value="NAD(P)-linked oxidoreductase"/>
    <property type="match status" value="1"/>
</dbReference>
<accession>A0A2P9HCW5</accession>
<evidence type="ECO:0000313" key="2">
    <source>
        <dbReference type="EMBL" id="SPL61944.1"/>
    </source>
</evidence>
<dbReference type="GO" id="GO:0005829">
    <property type="term" value="C:cytosol"/>
    <property type="evidence" value="ECO:0007669"/>
    <property type="project" value="TreeGrafter"/>
</dbReference>